<dbReference type="InterPro" id="IPR051916">
    <property type="entry name" value="GPI-anchor_lipid_remodeler"/>
</dbReference>
<dbReference type="GO" id="GO:0005783">
    <property type="term" value="C:endoplasmic reticulum"/>
    <property type="evidence" value="ECO:0007669"/>
    <property type="project" value="TreeGrafter"/>
</dbReference>
<feature type="domain" description="PGAP2IP second transmembrane" evidence="12">
    <location>
        <begin position="194"/>
        <end position="370"/>
    </location>
</feature>
<keyword evidence="2 11" id="KW-0812">Transmembrane</keyword>
<evidence type="ECO:0000256" key="7">
    <source>
        <dbReference type="ARBA" id="ARBA00060979"/>
    </source>
</evidence>
<evidence type="ECO:0000256" key="4">
    <source>
        <dbReference type="ARBA" id="ARBA00023136"/>
    </source>
</evidence>
<feature type="domain" description="PGAP2IP C-terminal nuclease-like" evidence="14">
    <location>
        <begin position="423"/>
        <end position="654"/>
    </location>
</feature>
<evidence type="ECO:0000256" key="10">
    <source>
        <dbReference type="ARBA" id="ARBA00083370"/>
    </source>
</evidence>
<keyword evidence="3 11" id="KW-1133">Transmembrane helix</keyword>
<evidence type="ECO:0000256" key="11">
    <source>
        <dbReference type="SAM" id="Phobius"/>
    </source>
</evidence>
<keyword evidence="16" id="KW-1185">Reference proteome</keyword>
<feature type="transmembrane region" description="Helical" evidence="11">
    <location>
        <begin position="93"/>
        <end position="113"/>
    </location>
</feature>
<evidence type="ECO:0000256" key="2">
    <source>
        <dbReference type="ARBA" id="ARBA00022692"/>
    </source>
</evidence>
<comment type="caution">
    <text evidence="15">The sequence shown here is derived from an EMBL/GenBank/DDBJ whole genome shotgun (WGS) entry which is preliminary data.</text>
</comment>
<feature type="transmembrane region" description="Helical" evidence="11">
    <location>
        <begin position="44"/>
        <end position="61"/>
    </location>
</feature>
<feature type="domain" description="PGAP2IP first transmembrane" evidence="13">
    <location>
        <begin position="17"/>
        <end position="150"/>
    </location>
</feature>
<feature type="transmembrane region" description="Helical" evidence="11">
    <location>
        <begin position="197"/>
        <end position="215"/>
    </location>
</feature>
<evidence type="ECO:0000256" key="1">
    <source>
        <dbReference type="ARBA" id="ARBA00004141"/>
    </source>
</evidence>
<dbReference type="Proteomes" id="UP000287033">
    <property type="component" value="Unassembled WGS sequence"/>
</dbReference>
<dbReference type="GO" id="GO:0016020">
    <property type="term" value="C:membrane"/>
    <property type="evidence" value="ECO:0007669"/>
    <property type="project" value="UniProtKB-SubCell"/>
</dbReference>
<evidence type="ECO:0000256" key="6">
    <source>
        <dbReference type="ARBA" id="ARBA00058459"/>
    </source>
</evidence>
<evidence type="ECO:0000256" key="9">
    <source>
        <dbReference type="ARBA" id="ARBA00070285"/>
    </source>
</evidence>
<evidence type="ECO:0000313" key="16">
    <source>
        <dbReference type="Proteomes" id="UP000287033"/>
    </source>
</evidence>
<dbReference type="Pfam" id="PF23021">
    <property type="entry name" value="6TM_2nd_PGAP2IP"/>
    <property type="match status" value="1"/>
</dbReference>
<evidence type="ECO:0000256" key="5">
    <source>
        <dbReference type="ARBA" id="ARBA00023180"/>
    </source>
</evidence>
<dbReference type="Pfam" id="PF23022">
    <property type="entry name" value="6TM_1st_PGAP2IP"/>
    <property type="match status" value="1"/>
</dbReference>
<keyword evidence="5" id="KW-0325">Glycoprotein</keyword>
<evidence type="ECO:0000259" key="14">
    <source>
        <dbReference type="Pfam" id="PF23226"/>
    </source>
</evidence>
<proteinExistence type="inferred from homology"/>
<dbReference type="AlphaFoldDB" id="A0A401S2W3"/>
<dbReference type="InterPro" id="IPR057315">
    <property type="entry name" value="Exo_endo_phos_PGAP2IP_C"/>
</dbReference>
<evidence type="ECO:0000313" key="15">
    <source>
        <dbReference type="EMBL" id="GCC24689.1"/>
    </source>
</evidence>
<feature type="transmembrane region" description="Helical" evidence="11">
    <location>
        <begin position="315"/>
        <end position="338"/>
    </location>
</feature>
<accession>A0A401S2W3</accession>
<keyword evidence="4 11" id="KW-0472">Membrane</keyword>
<comment type="subcellular location">
    <subcellularLocation>
        <location evidence="1">Membrane</location>
        <topology evidence="1">Multi-pass membrane protein</topology>
    </subcellularLocation>
</comment>
<dbReference type="SUPFAM" id="SSF56219">
    <property type="entry name" value="DNase I-like"/>
    <property type="match status" value="1"/>
</dbReference>
<reference evidence="15 16" key="1">
    <citation type="journal article" date="2018" name="Nat. Ecol. Evol.">
        <title>Shark genomes provide insights into elasmobranch evolution and the origin of vertebrates.</title>
        <authorList>
            <person name="Hara Y"/>
            <person name="Yamaguchi K"/>
            <person name="Onimaru K"/>
            <person name="Kadota M"/>
            <person name="Koyanagi M"/>
            <person name="Keeley SD"/>
            <person name="Tatsumi K"/>
            <person name="Tanaka K"/>
            <person name="Motone F"/>
            <person name="Kageyama Y"/>
            <person name="Nozu R"/>
            <person name="Adachi N"/>
            <person name="Nishimura O"/>
            <person name="Nakagawa R"/>
            <person name="Tanegashima C"/>
            <person name="Kiyatake I"/>
            <person name="Matsumoto R"/>
            <person name="Murakumo K"/>
            <person name="Nishida K"/>
            <person name="Terakita A"/>
            <person name="Kuratani S"/>
            <person name="Sato K"/>
            <person name="Hyodo S Kuraku.S."/>
        </authorList>
    </citation>
    <scope>NUCLEOTIDE SEQUENCE [LARGE SCALE GENOMIC DNA]</scope>
</reference>
<dbReference type="PANTHER" id="PTHR14859">
    <property type="entry name" value="CALCOFLUOR WHITE HYPERSENSITIVE PROTEIN PRECURSOR"/>
    <property type="match status" value="1"/>
</dbReference>
<feature type="transmembrane region" description="Helical" evidence="11">
    <location>
        <begin position="285"/>
        <end position="303"/>
    </location>
</feature>
<dbReference type="FunFam" id="3.60.10.10:FF:000021">
    <property type="entry name" value="PGAP2-interacting protein isoform A"/>
    <property type="match status" value="1"/>
</dbReference>
<feature type="transmembrane region" description="Helical" evidence="11">
    <location>
        <begin position="12"/>
        <end position="32"/>
    </location>
</feature>
<dbReference type="InterPro" id="IPR036691">
    <property type="entry name" value="Endo/exonu/phosph_ase_sf"/>
</dbReference>
<sequence>MPTVHRDLLMEVCLGYISCSLYHGLAPMLWYFPLQVLGLTGYEIFAAAYVSPLILNNTAIWNLVNNKYILAVLRLISLGSIASYQASAPVSRLLLLAFGVSSALLVQAITWWSGNSQQRLCRIWGFILGHFMLLVLRIWYTSLNPVWACSTFNTLTLSLGAIVTLDRIYSDVQRLPQEKEEMKSADEKKEPGAQRSWFVSGAAFGSLLFLTHWIFGEVSLVSRWAVSGHPNTGPDPNPYGGLILIAMALGVMLSFWPSVVNSVAFWLIGVASVIGIFYLRREGAFAAGTVLAIYTMSLWPHLINRLINSGYPGKALGTAMLVYVLEMLGIVWCTAYNFVPGGSITREQTMAVLGVLMHLIGLGLFFGEQSKCFPTETVYVILFKVLAKYVKLLLWLFVGLGLLGLGHRFTLYQKKLQNLSAKKDISAMIWSYRFGYDNQGWPSLERSAELIEQTGADLITILESDASKPFLGNNDLTMWLGEKLGFYMDFGPSTKDHTWGTMVLSRYPIVQSIHHLLPSPQGELAPAISMTVNVSGNLVDFVVAHFGNDEDDLDRKLQAQYISNLLKEIPHPVIFLGYLTSAPGSRDYVQIRKFGNVKDIDQSDSHRWCEYIMYRGLIRLGYARISHGGLSDTEVQLAKFRIPDDKNHYEDNGRIETDPKNVPEEIHFNPRLKEVQYDVFAAWTVRKEAAKGLIRSSLIAN</sequence>
<feature type="transmembrane region" description="Helical" evidence="11">
    <location>
        <begin position="389"/>
        <end position="409"/>
    </location>
</feature>
<feature type="transmembrane region" description="Helical" evidence="11">
    <location>
        <begin position="263"/>
        <end position="279"/>
    </location>
</feature>
<feature type="transmembrane region" description="Helical" evidence="11">
    <location>
        <begin position="239"/>
        <end position="256"/>
    </location>
</feature>
<feature type="transmembrane region" description="Helical" evidence="11">
    <location>
        <begin position="120"/>
        <end position="139"/>
    </location>
</feature>
<dbReference type="STRING" id="137246.A0A401S2W3"/>
<gene>
    <name evidence="15" type="ORF">chiPu_0003091</name>
</gene>
<dbReference type="OMA" id="CVWYFPL"/>
<comment type="subunit">
    <text evidence="8">Interacts with PGAP2/FRAG1.</text>
</comment>
<dbReference type="GO" id="GO:0006506">
    <property type="term" value="P:GPI anchor biosynthetic process"/>
    <property type="evidence" value="ECO:0007669"/>
    <property type="project" value="TreeGrafter"/>
</dbReference>
<evidence type="ECO:0000259" key="13">
    <source>
        <dbReference type="Pfam" id="PF23022"/>
    </source>
</evidence>
<protein>
    <recommendedName>
        <fullName evidence="9">PGAP2-interacting protein</fullName>
    </recommendedName>
    <alternativeName>
        <fullName evidence="10">Cell wall biogenesis protein 43 C-terminal homolog</fullName>
    </alternativeName>
</protein>
<comment type="similarity">
    <text evidence="7">Belongs to the PGAP2IP family.</text>
</comment>
<evidence type="ECO:0000256" key="8">
    <source>
        <dbReference type="ARBA" id="ARBA00063490"/>
    </source>
</evidence>
<evidence type="ECO:0000259" key="12">
    <source>
        <dbReference type="Pfam" id="PF23021"/>
    </source>
</evidence>
<evidence type="ECO:0000256" key="3">
    <source>
        <dbReference type="ARBA" id="ARBA00022989"/>
    </source>
</evidence>
<feature type="transmembrane region" description="Helical" evidence="11">
    <location>
        <begin position="68"/>
        <end position="87"/>
    </location>
</feature>
<dbReference type="InterPro" id="IPR053911">
    <property type="entry name" value="PGAP2IP_TM_2nd"/>
</dbReference>
<dbReference type="OrthoDB" id="68581at2759"/>
<organism evidence="15 16">
    <name type="scientific">Chiloscyllium punctatum</name>
    <name type="common">Brownbanded bambooshark</name>
    <name type="synonym">Hemiscyllium punctatum</name>
    <dbReference type="NCBI Taxonomy" id="137246"/>
    <lineage>
        <taxon>Eukaryota</taxon>
        <taxon>Metazoa</taxon>
        <taxon>Chordata</taxon>
        <taxon>Craniata</taxon>
        <taxon>Vertebrata</taxon>
        <taxon>Chondrichthyes</taxon>
        <taxon>Elasmobranchii</taxon>
        <taxon>Galeomorphii</taxon>
        <taxon>Galeoidea</taxon>
        <taxon>Orectolobiformes</taxon>
        <taxon>Hemiscylliidae</taxon>
        <taxon>Chiloscyllium</taxon>
    </lineage>
</organism>
<dbReference type="InterPro" id="IPR053912">
    <property type="entry name" value="PGAP2IP_TM_1nd"/>
</dbReference>
<dbReference type="Gene3D" id="3.60.10.10">
    <property type="entry name" value="Endonuclease/exonuclease/phosphatase"/>
    <property type="match status" value="1"/>
</dbReference>
<name>A0A401S2W3_CHIPU</name>
<comment type="function">
    <text evidence="6">Involved in lipid remodeling during GPI-anchor maturation.</text>
</comment>
<feature type="transmembrane region" description="Helical" evidence="11">
    <location>
        <begin position="350"/>
        <end position="368"/>
    </location>
</feature>
<dbReference type="Pfam" id="PF23226">
    <property type="entry name" value="Exo_endo_phos_PGAP2IP"/>
    <property type="match status" value="1"/>
</dbReference>
<dbReference type="EMBL" id="BEZZ01000064">
    <property type="protein sequence ID" value="GCC24689.1"/>
    <property type="molecule type" value="Genomic_DNA"/>
</dbReference>
<feature type="transmembrane region" description="Helical" evidence="11">
    <location>
        <begin position="145"/>
        <end position="165"/>
    </location>
</feature>
<dbReference type="PANTHER" id="PTHR14859:SF1">
    <property type="entry name" value="PGAP2-INTERACTING PROTEIN"/>
    <property type="match status" value="1"/>
</dbReference>